<dbReference type="Pfam" id="PF07675">
    <property type="entry name" value="Cleaved_Adhesin"/>
    <property type="match status" value="1"/>
</dbReference>
<name>A0A3D9HCB1_9FLAO</name>
<evidence type="ECO:0000313" key="6">
    <source>
        <dbReference type="Proteomes" id="UP000256980"/>
    </source>
</evidence>
<dbReference type="InterPro" id="IPR013783">
    <property type="entry name" value="Ig-like_fold"/>
</dbReference>
<dbReference type="AlphaFoldDB" id="A0A3D9HCB1"/>
<dbReference type="RefSeq" id="WP_115816143.1">
    <property type="nucleotide sequence ID" value="NZ_QRDV01000001.1"/>
</dbReference>
<dbReference type="EMBL" id="QRDV01000001">
    <property type="protein sequence ID" value="RED47108.1"/>
    <property type="molecule type" value="Genomic_DNA"/>
</dbReference>
<dbReference type="Gene3D" id="2.60.40.10">
    <property type="entry name" value="Immunoglobulins"/>
    <property type="match status" value="1"/>
</dbReference>
<dbReference type="Proteomes" id="UP000256980">
    <property type="component" value="Unassembled WGS sequence"/>
</dbReference>
<proteinExistence type="predicted"/>
<keyword evidence="6" id="KW-1185">Reference proteome</keyword>
<evidence type="ECO:0000259" key="3">
    <source>
        <dbReference type="Pfam" id="PF07675"/>
    </source>
</evidence>
<accession>A0A3D9HCB1</accession>
<dbReference type="InterPro" id="IPR011628">
    <property type="entry name" value="Cleaved_adhesin"/>
</dbReference>
<feature type="domain" description="Cleaved adhesin" evidence="3">
    <location>
        <begin position="28"/>
        <end position="183"/>
    </location>
</feature>
<reference evidence="5 6" key="1">
    <citation type="submission" date="2018-07" db="EMBL/GenBank/DDBJ databases">
        <title>Genomic Encyclopedia of Type Strains, Phase III (KMG-III): the genomes of soil and plant-associated and newly described type strains.</title>
        <authorList>
            <person name="Whitman W."/>
        </authorList>
    </citation>
    <scope>NUCLEOTIDE SEQUENCE [LARGE SCALE GENOMIC DNA]</scope>
    <source>
        <strain evidence="5 6">CECT 7946</strain>
    </source>
</reference>
<keyword evidence="1 2" id="KW-0732">Signal</keyword>
<sequence>MIKKITLAFVLCFAFTQFTMAQTYFSDDFSSGNLDSWTLTDSDGDNNNWYVANLEAVQAEHATSASWNPATGTPPGALNPDNWMVSPAIDLSGATGNVFLEWKAYGQDQAWANENYTVYVATASDIATLGASTTNFNEVIGASNGYQSRNLEVTSFIGQTIYVAFRHHNVSDQFRLNIDDVEVKKFNDDDAALTSINLPRYGLVNTNYPFEITVTNEGGNMLTSLDVEWTDGSTTNSATITTNIAGGATATVSHPDMVNYSSSVAVDISATITGINGGADTNMTNNSQTVQFNTMTQAGTKAVFIEEATGTWCGWCPRGSVGLDYMTSTYPNNVVGVAVHNADPMSVTAYDNGITALTGGGWPNATVDRKINGVDPGQTSLLGAYNIQVTEVVPVDLSSGATQSGNTLTISANANFYTAFSSANFRLGVIISEDGVTGTGDGTNTNQLDYDQVNYYAGGGEGAMGGYEGYGNPVPATQMVYNHVGRALLGGFNGQAGSVPNVINGGDIVSYDFTYNIPLTSDVNNMHIIVVLIDAVDGSIVSAKQSSVTQALSVEEVSGISTIKLYPNPTTDKLNIAFQAGNGDYNITVTDMLGRTVINKNYEGLFGNQTIELPVSQLNAGHYIMNINDGNALYSSKFVVSK</sequence>
<dbReference type="Pfam" id="PF11551">
    <property type="entry name" value="Omp28"/>
    <property type="match status" value="1"/>
</dbReference>
<protein>
    <submittedName>
        <fullName evidence="5">Putative secreted protein (Por secretion system target)</fullName>
    </submittedName>
</protein>
<evidence type="ECO:0000256" key="1">
    <source>
        <dbReference type="ARBA" id="ARBA00022729"/>
    </source>
</evidence>
<organism evidence="5 6">
    <name type="scientific">Winogradskyella eximia</name>
    <dbReference type="NCBI Taxonomy" id="262006"/>
    <lineage>
        <taxon>Bacteria</taxon>
        <taxon>Pseudomonadati</taxon>
        <taxon>Bacteroidota</taxon>
        <taxon>Flavobacteriia</taxon>
        <taxon>Flavobacteriales</taxon>
        <taxon>Flavobacteriaceae</taxon>
        <taxon>Winogradskyella</taxon>
    </lineage>
</organism>
<evidence type="ECO:0000256" key="2">
    <source>
        <dbReference type="SAM" id="SignalP"/>
    </source>
</evidence>
<dbReference type="Pfam" id="PF18962">
    <property type="entry name" value="Por_Secre_tail"/>
    <property type="match status" value="1"/>
</dbReference>
<comment type="caution">
    <text evidence="5">The sequence shown here is derived from an EMBL/GenBank/DDBJ whole genome shotgun (WGS) entry which is preliminary data.</text>
</comment>
<feature type="signal peptide" evidence="2">
    <location>
        <begin position="1"/>
        <end position="21"/>
    </location>
</feature>
<dbReference type="InterPro" id="IPR021615">
    <property type="entry name" value="Omp28"/>
</dbReference>
<evidence type="ECO:0000259" key="4">
    <source>
        <dbReference type="Pfam" id="PF18962"/>
    </source>
</evidence>
<gene>
    <name evidence="5" type="ORF">DFQ10_101889</name>
</gene>
<feature type="chain" id="PRO_5017685202" evidence="2">
    <location>
        <begin position="22"/>
        <end position="642"/>
    </location>
</feature>
<dbReference type="InterPro" id="IPR026444">
    <property type="entry name" value="Secre_tail"/>
</dbReference>
<dbReference type="OrthoDB" id="957862at2"/>
<evidence type="ECO:0000313" key="5">
    <source>
        <dbReference type="EMBL" id="RED47108.1"/>
    </source>
</evidence>
<feature type="domain" description="Secretion system C-terminal sorting" evidence="4">
    <location>
        <begin position="565"/>
        <end position="640"/>
    </location>
</feature>
<dbReference type="NCBIfam" id="TIGR04183">
    <property type="entry name" value="Por_Secre_tail"/>
    <property type="match status" value="1"/>
</dbReference>
<dbReference type="Gene3D" id="2.60.120.200">
    <property type="match status" value="1"/>
</dbReference>
<dbReference type="NCBIfam" id="NF038128">
    <property type="entry name" value="choice_anch_J"/>
    <property type="match status" value="1"/>
</dbReference>